<name>A0A0F8YM78_9ZZZZ</name>
<organism evidence="1">
    <name type="scientific">marine sediment metagenome</name>
    <dbReference type="NCBI Taxonomy" id="412755"/>
    <lineage>
        <taxon>unclassified sequences</taxon>
        <taxon>metagenomes</taxon>
        <taxon>ecological metagenomes</taxon>
    </lineage>
</organism>
<dbReference type="AlphaFoldDB" id="A0A0F8YM78"/>
<protein>
    <submittedName>
        <fullName evidence="1">Uncharacterized protein</fullName>
    </submittedName>
</protein>
<dbReference type="EMBL" id="LAZR01052650">
    <property type="protein sequence ID" value="KKK82488.1"/>
    <property type="molecule type" value="Genomic_DNA"/>
</dbReference>
<comment type="caution">
    <text evidence="1">The sequence shown here is derived from an EMBL/GenBank/DDBJ whole genome shotgun (WGS) entry which is preliminary data.</text>
</comment>
<sequence length="62" mass="7271">MRYERGYDGRQAKTTFDGFEITWGEWMDDSTDDIRVAECINDALKSLPSNILDKITKIDIRR</sequence>
<evidence type="ECO:0000313" key="1">
    <source>
        <dbReference type="EMBL" id="KKK82488.1"/>
    </source>
</evidence>
<accession>A0A0F8YM78</accession>
<reference evidence="1" key="1">
    <citation type="journal article" date="2015" name="Nature">
        <title>Complex archaea that bridge the gap between prokaryotes and eukaryotes.</title>
        <authorList>
            <person name="Spang A."/>
            <person name="Saw J.H."/>
            <person name="Jorgensen S.L."/>
            <person name="Zaremba-Niedzwiedzka K."/>
            <person name="Martijn J."/>
            <person name="Lind A.E."/>
            <person name="van Eijk R."/>
            <person name="Schleper C."/>
            <person name="Guy L."/>
            <person name="Ettema T.J."/>
        </authorList>
    </citation>
    <scope>NUCLEOTIDE SEQUENCE</scope>
</reference>
<gene>
    <name evidence="1" type="ORF">LCGC14_2802900</name>
</gene>
<proteinExistence type="predicted"/>